<gene>
    <name evidence="3" type="ORF">GcM1_220012</name>
</gene>
<feature type="region of interest" description="Disordered" evidence="2">
    <location>
        <begin position="61"/>
        <end position="83"/>
    </location>
</feature>
<feature type="region of interest" description="Disordered" evidence="2">
    <location>
        <begin position="703"/>
        <end position="755"/>
    </location>
</feature>
<dbReference type="Proteomes" id="UP000285326">
    <property type="component" value="Unassembled WGS sequence"/>
</dbReference>
<dbReference type="Pfam" id="PF01633">
    <property type="entry name" value="Choline_kinase"/>
    <property type="match status" value="1"/>
</dbReference>
<comment type="similarity">
    <text evidence="1">Belongs to the choline/ethanolamine kinase family.</text>
</comment>
<dbReference type="Gene3D" id="3.30.200.20">
    <property type="entry name" value="Phosphorylase Kinase, domain 1"/>
    <property type="match status" value="1"/>
</dbReference>
<dbReference type="GO" id="GO:0004305">
    <property type="term" value="F:ethanolamine kinase activity"/>
    <property type="evidence" value="ECO:0007669"/>
    <property type="project" value="TreeGrafter"/>
</dbReference>
<proteinExistence type="inferred from homology"/>
<protein>
    <submittedName>
        <fullName evidence="3">Choline kinase</fullName>
    </submittedName>
</protein>
<evidence type="ECO:0000313" key="3">
    <source>
        <dbReference type="EMBL" id="RKF77300.1"/>
    </source>
</evidence>
<dbReference type="Gene3D" id="3.90.1200.10">
    <property type="match status" value="1"/>
</dbReference>
<comment type="caution">
    <text evidence="3">The sequence shown here is derived from an EMBL/GenBank/DDBJ whole genome shotgun (WGS) entry which is preliminary data.</text>
</comment>
<dbReference type="SUPFAM" id="SSF56112">
    <property type="entry name" value="Protein kinase-like (PK-like)"/>
    <property type="match status" value="1"/>
</dbReference>
<evidence type="ECO:0000256" key="2">
    <source>
        <dbReference type="SAM" id="MobiDB-lite"/>
    </source>
</evidence>
<accession>A0A420IS02</accession>
<dbReference type="GO" id="GO:0006646">
    <property type="term" value="P:phosphatidylethanolamine biosynthetic process"/>
    <property type="evidence" value="ECO:0007669"/>
    <property type="project" value="TreeGrafter"/>
</dbReference>
<evidence type="ECO:0000256" key="1">
    <source>
        <dbReference type="ARBA" id="ARBA00038211"/>
    </source>
</evidence>
<reference evidence="3 4" key="1">
    <citation type="journal article" date="2018" name="BMC Genomics">
        <title>Comparative genome analyses reveal sequence features reflecting distinct modes of host-adaptation between dicot and monocot powdery mildew.</title>
        <authorList>
            <person name="Wu Y."/>
            <person name="Ma X."/>
            <person name="Pan Z."/>
            <person name="Kale S.D."/>
            <person name="Song Y."/>
            <person name="King H."/>
            <person name="Zhang Q."/>
            <person name="Presley C."/>
            <person name="Deng X."/>
            <person name="Wei C.I."/>
            <person name="Xiao S."/>
        </authorList>
    </citation>
    <scope>NUCLEOTIDE SEQUENCE [LARGE SCALE GENOMIC DNA]</scope>
    <source>
        <strain evidence="3">UMSG1</strain>
    </source>
</reference>
<dbReference type="GO" id="GO:0005737">
    <property type="term" value="C:cytoplasm"/>
    <property type="evidence" value="ECO:0007669"/>
    <property type="project" value="TreeGrafter"/>
</dbReference>
<evidence type="ECO:0000313" key="4">
    <source>
        <dbReference type="Proteomes" id="UP000285326"/>
    </source>
</evidence>
<feature type="compositionally biased region" description="Polar residues" evidence="2">
    <location>
        <begin position="71"/>
        <end position="83"/>
    </location>
</feature>
<dbReference type="CDD" id="cd05157">
    <property type="entry name" value="ETNK_euk"/>
    <property type="match status" value="1"/>
</dbReference>
<dbReference type="EMBL" id="MCBS01022079">
    <property type="protein sequence ID" value="RKF77300.1"/>
    <property type="molecule type" value="Genomic_DNA"/>
</dbReference>
<name>A0A420IS02_9PEZI</name>
<dbReference type="GO" id="GO:0004103">
    <property type="term" value="F:choline kinase activity"/>
    <property type="evidence" value="ECO:0007669"/>
    <property type="project" value="TreeGrafter"/>
</dbReference>
<dbReference type="PANTHER" id="PTHR22603:SF93">
    <property type="entry name" value="RE24176P"/>
    <property type="match status" value="1"/>
</dbReference>
<feature type="region of interest" description="Disordered" evidence="2">
    <location>
        <begin position="220"/>
        <end position="241"/>
    </location>
</feature>
<dbReference type="InterPro" id="IPR011009">
    <property type="entry name" value="Kinase-like_dom_sf"/>
</dbReference>
<organism evidence="3 4">
    <name type="scientific">Golovinomyces cichoracearum</name>
    <dbReference type="NCBI Taxonomy" id="62708"/>
    <lineage>
        <taxon>Eukaryota</taxon>
        <taxon>Fungi</taxon>
        <taxon>Dikarya</taxon>
        <taxon>Ascomycota</taxon>
        <taxon>Pezizomycotina</taxon>
        <taxon>Leotiomycetes</taxon>
        <taxon>Erysiphales</taxon>
        <taxon>Erysiphaceae</taxon>
        <taxon>Golovinomyces</taxon>
    </lineage>
</organism>
<keyword evidence="3" id="KW-0418">Kinase</keyword>
<feature type="region of interest" description="Disordered" evidence="2">
    <location>
        <begin position="1"/>
        <end position="27"/>
    </location>
</feature>
<keyword evidence="3" id="KW-0808">Transferase</keyword>
<dbReference type="PANTHER" id="PTHR22603">
    <property type="entry name" value="CHOLINE/ETHANOALAMINE KINASE"/>
    <property type="match status" value="1"/>
</dbReference>
<dbReference type="AlphaFoldDB" id="A0A420IS02"/>
<sequence length="803" mass="91420">MSEILTGGDSSALPYKPVLKEENQTTNSAIRKVISTSKPEQTPFLPPAGDDATKLKQFKAGTAERRLHGRSTASTNSTSKVSCISTDDGVSLEASAADSTESKHRVSFRGHGSGYSYGSQLVNWQLQYEKLLSQVSEWLRAEKLVRAERDKKVETDLQHENRDDENTRVKLRPHNAKDTYVSSAVSLEHLQKILEENSRISRSGQSIVSESSSITRQLSTLSIKRRGSSKKTTSASSDTEHQDCDVVVSSCNIFLEKPKTTSNPKENIVDSSTNASLSMSLRSDRERKSWIEFKKNILKMAHILRLKGWKSVSLESASDIKVERLSGALTNSVYVVSIPINLPSTSTNPSSYLPEVYSRKVLLRIYGPRVDQLIDRENELGILQRLARKNIGPKLLGTFKNGRFEEFLNAKTLTSEDIRTKDTSLQIAKRMRELHDGIKLFNREREDGPFIWRNWDKWVDRCEKIISLLDQGFKNGKASVESYHKNSGGFICGTEWNQFRNAVDKYRKWLNERFGMDKIKQSLVFAHNDTQYGNILRLIPGNSVEFSPSHKQLVVIDFEYASANTPGLEFANHFTEWCYNYHSPTQSWLCDTSRYPTIDEQTRFIRCYVNHRAQTPSDGSAISEINTTERHKGNELTIDSNKVESHNRNNSMIPTEYYQEEESQEPEAERQVQELLENVRIWRVAASAQWIAWGIVQAQVPGLNDSPIEENTKTDTALQTETDETSRTMINKTGIKREPLNKDDDDDDDDDNNDIEAYEDGFDYLSYASDRALFFWGDMLMLGIITKQELPIELVERIKIIDR</sequence>
<feature type="compositionally biased region" description="Acidic residues" evidence="2">
    <location>
        <begin position="743"/>
        <end position="755"/>
    </location>
</feature>